<accession>A0ABR9V2N8</accession>
<dbReference type="Pfam" id="PF04055">
    <property type="entry name" value="Radical_SAM"/>
    <property type="match status" value="1"/>
</dbReference>
<dbReference type="PANTHER" id="PTHR43273">
    <property type="entry name" value="ANAEROBIC SULFATASE-MATURATING ENZYME HOMOLOG ASLB-RELATED"/>
    <property type="match status" value="1"/>
</dbReference>
<dbReference type="SUPFAM" id="SSF102114">
    <property type="entry name" value="Radical SAM enzymes"/>
    <property type="match status" value="1"/>
</dbReference>
<dbReference type="SFLD" id="SFLDG01386">
    <property type="entry name" value="main_SPASM_domain-containing"/>
    <property type="match status" value="1"/>
</dbReference>
<dbReference type="Pfam" id="PF13186">
    <property type="entry name" value="SPASM"/>
    <property type="match status" value="1"/>
</dbReference>
<dbReference type="InterPro" id="IPR058240">
    <property type="entry name" value="rSAM_sf"/>
</dbReference>
<dbReference type="EMBL" id="JADEWC010000009">
    <property type="protein sequence ID" value="MBE9222165.1"/>
    <property type="molecule type" value="Genomic_DNA"/>
</dbReference>
<keyword evidence="2" id="KW-0949">S-adenosyl-L-methionine</keyword>
<sequence length="384" mass="44037">MHFVMKLSKLCNLRCNYCYEYEELNNKERMPLEGLDFFFRNLATYLKSQPPENRTANFVLHGGEALLLPHSYLRAFKELQRKYLDAEGLEYNNGVQSNLVQISDATLDLLEELDISLGISFDVFGNQRVDIKGNDSQDRVLDNMQRLIDRKIPFAAIMVLHGANIDYVLPSYEFYNDLHINYRMLPIFSHNDPPPRVEPILVSHEETVKALQAVAKAQFAQPTNIKVLPIWDYFKAAVRYLAGARQAIYDPQREEWAYIVNTNGDVYSHGDAYSPDGLMGNIFRQSLSDIKQSAEYKHTISVRKDRAENCRSCSFYGYCNQLPIAEAISSERVYHEDGKLECTIAKPMIQFIINQIEQSDSGKLLLNSFDVSEDSALKNEMIPS</sequence>
<dbReference type="InterPro" id="IPR013785">
    <property type="entry name" value="Aldolase_TIM"/>
</dbReference>
<dbReference type="SFLD" id="SFLDG01067">
    <property type="entry name" value="SPASM/twitch_domain_containing"/>
    <property type="match status" value="1"/>
</dbReference>
<keyword evidence="5" id="KW-0411">Iron-sulfur</keyword>
<evidence type="ECO:0000259" key="6">
    <source>
        <dbReference type="PROSITE" id="PS51918"/>
    </source>
</evidence>
<dbReference type="InterPro" id="IPR023885">
    <property type="entry name" value="4Fe4S-binding_SPASM_dom"/>
</dbReference>
<gene>
    <name evidence="7" type="ORF">IQ215_05590</name>
</gene>
<feature type="domain" description="Radical SAM core" evidence="6">
    <location>
        <begin position="1"/>
        <end position="220"/>
    </location>
</feature>
<keyword evidence="8" id="KW-1185">Reference proteome</keyword>
<dbReference type="PROSITE" id="PS51918">
    <property type="entry name" value="RADICAL_SAM"/>
    <property type="match status" value="1"/>
</dbReference>
<keyword evidence="3" id="KW-0479">Metal-binding</keyword>
<reference evidence="7 8" key="1">
    <citation type="submission" date="2020-10" db="EMBL/GenBank/DDBJ databases">
        <authorList>
            <person name="Castelo-Branco R."/>
            <person name="Eusebio N."/>
            <person name="Adriana R."/>
            <person name="Vieira A."/>
            <person name="Brugerolle De Fraissinette N."/>
            <person name="Rezende De Castro R."/>
            <person name="Schneider M.P."/>
            <person name="Vasconcelos V."/>
            <person name="Leao P.N."/>
        </authorList>
    </citation>
    <scope>NUCLEOTIDE SEQUENCE [LARGE SCALE GENOMIC DNA]</scope>
    <source>
        <strain evidence="7 8">LEGE 03274</strain>
    </source>
</reference>
<dbReference type="InterPro" id="IPR007197">
    <property type="entry name" value="rSAM"/>
</dbReference>
<dbReference type="Gene3D" id="3.20.20.70">
    <property type="entry name" value="Aldolase class I"/>
    <property type="match status" value="1"/>
</dbReference>
<protein>
    <submittedName>
        <fullName evidence="7">Radical SAM protein</fullName>
    </submittedName>
</protein>
<evidence type="ECO:0000256" key="3">
    <source>
        <dbReference type="ARBA" id="ARBA00022723"/>
    </source>
</evidence>
<evidence type="ECO:0000313" key="8">
    <source>
        <dbReference type="Proteomes" id="UP000654604"/>
    </source>
</evidence>
<evidence type="ECO:0000256" key="5">
    <source>
        <dbReference type="ARBA" id="ARBA00023014"/>
    </source>
</evidence>
<comment type="cofactor">
    <cofactor evidence="1">
        <name>[4Fe-4S] cluster</name>
        <dbReference type="ChEBI" id="CHEBI:49883"/>
    </cofactor>
</comment>
<evidence type="ECO:0000256" key="2">
    <source>
        <dbReference type="ARBA" id="ARBA00022691"/>
    </source>
</evidence>
<dbReference type="InterPro" id="IPR023867">
    <property type="entry name" value="Sulphatase_maturase_rSAM"/>
</dbReference>
<dbReference type="PANTHER" id="PTHR43273:SF8">
    <property type="entry name" value="RADICAL SAM DOMAIN PROTEIN"/>
    <property type="match status" value="1"/>
</dbReference>
<comment type="caution">
    <text evidence="7">The sequence shown here is derived from an EMBL/GenBank/DDBJ whole genome shotgun (WGS) entry which is preliminary data.</text>
</comment>
<evidence type="ECO:0000256" key="4">
    <source>
        <dbReference type="ARBA" id="ARBA00023004"/>
    </source>
</evidence>
<evidence type="ECO:0000313" key="7">
    <source>
        <dbReference type="EMBL" id="MBE9222165.1"/>
    </source>
</evidence>
<dbReference type="SFLD" id="SFLDG01072">
    <property type="entry name" value="dehydrogenase_like"/>
    <property type="match status" value="1"/>
</dbReference>
<organism evidence="7 8">
    <name type="scientific">Cyanobacterium stanieri LEGE 03274</name>
    <dbReference type="NCBI Taxonomy" id="1828756"/>
    <lineage>
        <taxon>Bacteria</taxon>
        <taxon>Bacillati</taxon>
        <taxon>Cyanobacteriota</taxon>
        <taxon>Cyanophyceae</taxon>
        <taxon>Oscillatoriophycideae</taxon>
        <taxon>Chroococcales</taxon>
        <taxon>Geminocystaceae</taxon>
        <taxon>Cyanobacterium</taxon>
    </lineage>
</organism>
<dbReference type="Proteomes" id="UP000654604">
    <property type="component" value="Unassembled WGS sequence"/>
</dbReference>
<proteinExistence type="predicted"/>
<dbReference type="CDD" id="cd01335">
    <property type="entry name" value="Radical_SAM"/>
    <property type="match status" value="1"/>
</dbReference>
<keyword evidence="4" id="KW-0408">Iron</keyword>
<name>A0ABR9V2N8_9CHRO</name>
<evidence type="ECO:0000256" key="1">
    <source>
        <dbReference type="ARBA" id="ARBA00001966"/>
    </source>
</evidence>
<dbReference type="SFLD" id="SFLDS00029">
    <property type="entry name" value="Radical_SAM"/>
    <property type="match status" value="1"/>
</dbReference>